<evidence type="ECO:0000256" key="5">
    <source>
        <dbReference type="ARBA" id="ARBA00022989"/>
    </source>
</evidence>
<evidence type="ECO:0000256" key="2">
    <source>
        <dbReference type="ARBA" id="ARBA00008873"/>
    </source>
</evidence>
<evidence type="ECO:0000256" key="9">
    <source>
        <dbReference type="SAM" id="Phobius"/>
    </source>
</evidence>
<feature type="compositionally biased region" description="Basic residues" evidence="8">
    <location>
        <begin position="510"/>
        <end position="519"/>
    </location>
</feature>
<dbReference type="SUPFAM" id="SSF161111">
    <property type="entry name" value="Cation efflux protein transmembrane domain-like"/>
    <property type="match status" value="1"/>
</dbReference>
<feature type="transmembrane region" description="Helical" evidence="9">
    <location>
        <begin position="142"/>
        <end position="160"/>
    </location>
</feature>
<keyword evidence="7 9" id="KW-0472">Membrane</keyword>
<evidence type="ECO:0000256" key="1">
    <source>
        <dbReference type="ARBA" id="ARBA00004141"/>
    </source>
</evidence>
<evidence type="ECO:0000256" key="4">
    <source>
        <dbReference type="ARBA" id="ARBA00022692"/>
    </source>
</evidence>
<organism evidence="11 12">
    <name type="scientific">Hydnum rufescens UP504</name>
    <dbReference type="NCBI Taxonomy" id="1448309"/>
    <lineage>
        <taxon>Eukaryota</taxon>
        <taxon>Fungi</taxon>
        <taxon>Dikarya</taxon>
        <taxon>Basidiomycota</taxon>
        <taxon>Agaricomycotina</taxon>
        <taxon>Agaricomycetes</taxon>
        <taxon>Cantharellales</taxon>
        <taxon>Hydnaceae</taxon>
        <taxon>Hydnum</taxon>
    </lineage>
</organism>
<feature type="transmembrane region" description="Helical" evidence="9">
    <location>
        <begin position="378"/>
        <end position="397"/>
    </location>
</feature>
<feature type="transmembrane region" description="Helical" evidence="9">
    <location>
        <begin position="347"/>
        <end position="366"/>
    </location>
</feature>
<evidence type="ECO:0000256" key="3">
    <source>
        <dbReference type="ARBA" id="ARBA00022448"/>
    </source>
</evidence>
<feature type="compositionally biased region" description="Basic residues" evidence="8">
    <location>
        <begin position="472"/>
        <end position="492"/>
    </location>
</feature>
<name>A0A9P6B6C3_9AGAM</name>
<evidence type="ECO:0000256" key="8">
    <source>
        <dbReference type="SAM" id="MobiDB-lite"/>
    </source>
</evidence>
<evidence type="ECO:0000313" key="11">
    <source>
        <dbReference type="EMBL" id="KAF9518339.1"/>
    </source>
</evidence>
<feature type="transmembrane region" description="Helical" evidence="9">
    <location>
        <begin position="92"/>
        <end position="110"/>
    </location>
</feature>
<comment type="subcellular location">
    <subcellularLocation>
        <location evidence="1">Membrane</location>
        <topology evidence="1">Multi-pass membrane protein</topology>
    </subcellularLocation>
</comment>
<keyword evidence="3" id="KW-0813">Transport</keyword>
<keyword evidence="5 9" id="KW-1133">Transmembrane helix</keyword>
<dbReference type="PANTHER" id="PTHR45755">
    <property type="match status" value="1"/>
</dbReference>
<sequence length="796" mass="86581">MPGLPYPDPRTRSKRPLRALSRHESFTPATIITPLIAQGLRIIALSTCKEWLLDRGFGSPWVLSRTLSLVGLVVTVWWLISRQPAPSPNWGSLAVASAALLIQYWTLYAALGRLPITIVLVFTHASTSWISSLLSSASPHKSAYVLSALSLSALSSAYTATSFDPNPSLRSVFPAYAFLILHAIAALICQRSLEVLTVGVRSHLSAKAMAFAAAGSISFLAALFTQIMPDSTPPVLPLGSLLPIPLLAASILYPPKFPSTSPTSHPPLGSTIPIILSFPLDIIISTMFGVIAFRKWPGIFPLFVAGILYTALCAPVTKASELQSAMTAKQLHTYLDTVLSNPESRNISYFLALNLAYMGIQITYGVWTNSLGLISDAIHMFFDCIAIAMGLLASVMATWPPDERFTYGYGRIETLSGFANGIFLILISIFIVFEAIQRILDPPEMNTSQLLLVSTMGLGVNLFGMFAMGGHHHHHHGGHGHSHGKGNGHSHGHCRDHDHDHGHNHGHENGHHHRNHSHHDHPPLYPHADHDQHGHGPPPLHGHGGENIPNQTRTHNVSNEPGDEEQHPDIQSPIVINDHDALLSHASPSRSHVHSHSFSHLSLALFDAQSSLPDATESPVTPSYSFTEDAHVAKHHPENVHSHHGHADHGHSHNMRGVFLHVMADTLGSVGVIVSTLLIQLYGWTGFDPIASLFIATLIVASVVPLVIDCGRVLSLDLGGQEDVLLHIHGVEAYAHPRFWPRDAETLVGSITIHVARSPHDKSQLRVPLADVVRDVDRVLRRGIPMLTELSIQVEG</sequence>
<dbReference type="GO" id="GO:0005385">
    <property type="term" value="F:zinc ion transmembrane transporter activity"/>
    <property type="evidence" value="ECO:0007669"/>
    <property type="project" value="InterPro"/>
</dbReference>
<dbReference type="EMBL" id="MU128926">
    <property type="protein sequence ID" value="KAF9518339.1"/>
    <property type="molecule type" value="Genomic_DNA"/>
</dbReference>
<feature type="transmembrane region" description="Helical" evidence="9">
    <location>
        <begin position="658"/>
        <end position="684"/>
    </location>
</feature>
<dbReference type="InterPro" id="IPR002524">
    <property type="entry name" value="Cation_efflux"/>
</dbReference>
<dbReference type="Gene3D" id="1.20.1510.10">
    <property type="entry name" value="Cation efflux protein transmembrane domain"/>
    <property type="match status" value="2"/>
</dbReference>
<dbReference type="GO" id="GO:0016020">
    <property type="term" value="C:membrane"/>
    <property type="evidence" value="ECO:0007669"/>
    <property type="project" value="UniProtKB-SubCell"/>
</dbReference>
<feature type="transmembrane region" description="Helical" evidence="9">
    <location>
        <begin position="418"/>
        <end position="436"/>
    </location>
</feature>
<keyword evidence="6" id="KW-0406">Ion transport</keyword>
<dbReference type="InterPro" id="IPR045316">
    <property type="entry name" value="Msc2-like"/>
</dbReference>
<dbReference type="Pfam" id="PF01545">
    <property type="entry name" value="Cation_efflux"/>
    <property type="match status" value="2"/>
</dbReference>
<evidence type="ECO:0000259" key="10">
    <source>
        <dbReference type="Pfam" id="PF01545"/>
    </source>
</evidence>
<keyword evidence="12" id="KW-1185">Reference proteome</keyword>
<feature type="transmembrane region" description="Helical" evidence="9">
    <location>
        <begin position="210"/>
        <end position="229"/>
    </location>
</feature>
<dbReference type="NCBIfam" id="TIGR01297">
    <property type="entry name" value="CDF"/>
    <property type="match status" value="1"/>
</dbReference>
<feature type="transmembrane region" description="Helical" evidence="9">
    <location>
        <begin position="116"/>
        <end position="135"/>
    </location>
</feature>
<protein>
    <recommendedName>
        <fullName evidence="10">Cation efflux protein transmembrane domain-containing protein</fullName>
    </recommendedName>
</protein>
<dbReference type="InterPro" id="IPR027469">
    <property type="entry name" value="Cation_efflux_TMD_sf"/>
</dbReference>
<reference evidence="11" key="1">
    <citation type="journal article" date="2020" name="Nat. Commun.">
        <title>Large-scale genome sequencing of mycorrhizal fungi provides insights into the early evolution of symbiotic traits.</title>
        <authorList>
            <person name="Miyauchi S."/>
            <person name="Kiss E."/>
            <person name="Kuo A."/>
            <person name="Drula E."/>
            <person name="Kohler A."/>
            <person name="Sanchez-Garcia M."/>
            <person name="Morin E."/>
            <person name="Andreopoulos B."/>
            <person name="Barry K.W."/>
            <person name="Bonito G."/>
            <person name="Buee M."/>
            <person name="Carver A."/>
            <person name="Chen C."/>
            <person name="Cichocki N."/>
            <person name="Clum A."/>
            <person name="Culley D."/>
            <person name="Crous P.W."/>
            <person name="Fauchery L."/>
            <person name="Girlanda M."/>
            <person name="Hayes R.D."/>
            <person name="Keri Z."/>
            <person name="LaButti K."/>
            <person name="Lipzen A."/>
            <person name="Lombard V."/>
            <person name="Magnuson J."/>
            <person name="Maillard F."/>
            <person name="Murat C."/>
            <person name="Nolan M."/>
            <person name="Ohm R.A."/>
            <person name="Pangilinan J."/>
            <person name="Pereira M.F."/>
            <person name="Perotto S."/>
            <person name="Peter M."/>
            <person name="Pfister S."/>
            <person name="Riley R."/>
            <person name="Sitrit Y."/>
            <person name="Stielow J.B."/>
            <person name="Szollosi G."/>
            <person name="Zifcakova L."/>
            <person name="Stursova M."/>
            <person name="Spatafora J.W."/>
            <person name="Tedersoo L."/>
            <person name="Vaario L.M."/>
            <person name="Yamada A."/>
            <person name="Yan M."/>
            <person name="Wang P."/>
            <person name="Xu J."/>
            <person name="Bruns T."/>
            <person name="Baldrian P."/>
            <person name="Vilgalys R."/>
            <person name="Dunand C."/>
            <person name="Henrissat B."/>
            <person name="Grigoriev I.V."/>
            <person name="Hibbett D."/>
            <person name="Nagy L.G."/>
            <person name="Martin F.M."/>
        </authorList>
    </citation>
    <scope>NUCLEOTIDE SEQUENCE</scope>
    <source>
        <strain evidence="11">UP504</strain>
    </source>
</reference>
<dbReference type="GO" id="GO:1904257">
    <property type="term" value="P:zinc ion import into Golgi lumen"/>
    <property type="evidence" value="ECO:0007669"/>
    <property type="project" value="TreeGrafter"/>
</dbReference>
<evidence type="ECO:0000256" key="7">
    <source>
        <dbReference type="ARBA" id="ARBA00023136"/>
    </source>
</evidence>
<dbReference type="OrthoDB" id="78669at2759"/>
<feature type="transmembrane region" description="Helical" evidence="9">
    <location>
        <begin position="172"/>
        <end position="189"/>
    </location>
</feature>
<feature type="compositionally biased region" description="Polar residues" evidence="8">
    <location>
        <begin position="548"/>
        <end position="559"/>
    </location>
</feature>
<dbReference type="InterPro" id="IPR058533">
    <property type="entry name" value="Cation_efflux_TM"/>
</dbReference>
<dbReference type="GO" id="GO:0005794">
    <property type="term" value="C:Golgi apparatus"/>
    <property type="evidence" value="ECO:0007669"/>
    <property type="project" value="TreeGrafter"/>
</dbReference>
<evidence type="ECO:0000313" key="12">
    <source>
        <dbReference type="Proteomes" id="UP000886523"/>
    </source>
</evidence>
<accession>A0A9P6B6C3</accession>
<feature type="domain" description="Cation efflux protein transmembrane" evidence="10">
    <location>
        <begin position="349"/>
        <end position="476"/>
    </location>
</feature>
<keyword evidence="4 9" id="KW-0812">Transmembrane</keyword>
<feature type="transmembrane region" description="Helical" evidence="9">
    <location>
        <begin position="299"/>
        <end position="317"/>
    </location>
</feature>
<dbReference type="Proteomes" id="UP000886523">
    <property type="component" value="Unassembled WGS sequence"/>
</dbReference>
<comment type="caution">
    <text evidence="11">The sequence shown here is derived from an EMBL/GenBank/DDBJ whole genome shotgun (WGS) entry which is preliminary data.</text>
</comment>
<dbReference type="GO" id="GO:0006882">
    <property type="term" value="P:intracellular zinc ion homeostasis"/>
    <property type="evidence" value="ECO:0007669"/>
    <property type="project" value="InterPro"/>
</dbReference>
<feature type="region of interest" description="Disordered" evidence="8">
    <location>
        <begin position="472"/>
        <end position="570"/>
    </location>
</feature>
<dbReference type="AlphaFoldDB" id="A0A9P6B6C3"/>
<proteinExistence type="inferred from homology"/>
<dbReference type="GO" id="GO:0031410">
    <property type="term" value="C:cytoplasmic vesicle"/>
    <property type="evidence" value="ECO:0007669"/>
    <property type="project" value="TreeGrafter"/>
</dbReference>
<comment type="similarity">
    <text evidence="2">Belongs to the cation diffusion facilitator (CDF) transporter (TC 2.A.4) family. SLC30A subfamily.</text>
</comment>
<gene>
    <name evidence="11" type="ORF">BS47DRAFT_1482806</name>
</gene>
<feature type="transmembrane region" description="Helical" evidence="9">
    <location>
        <begin position="274"/>
        <end position="293"/>
    </location>
</feature>
<feature type="domain" description="Cation efflux protein transmembrane" evidence="10">
    <location>
        <begin position="643"/>
        <end position="714"/>
    </location>
</feature>
<evidence type="ECO:0000256" key="6">
    <source>
        <dbReference type="ARBA" id="ARBA00023065"/>
    </source>
</evidence>
<feature type="transmembrane region" description="Helical" evidence="9">
    <location>
        <begin position="61"/>
        <end position="80"/>
    </location>
</feature>
<feature type="transmembrane region" description="Helical" evidence="9">
    <location>
        <begin position="690"/>
        <end position="708"/>
    </location>
</feature>
<dbReference type="PANTHER" id="PTHR45755:SF4">
    <property type="entry name" value="ZINC TRANSPORTER 7"/>
    <property type="match status" value="1"/>
</dbReference>
<feature type="compositionally biased region" description="Basic and acidic residues" evidence="8">
    <location>
        <begin position="493"/>
        <end position="509"/>
    </location>
</feature>